<feature type="transmembrane region" description="Helical" evidence="12">
    <location>
        <begin position="577"/>
        <end position="598"/>
    </location>
</feature>
<feature type="coiled-coil region" evidence="10">
    <location>
        <begin position="364"/>
        <end position="419"/>
    </location>
</feature>
<feature type="region of interest" description="Disordered" evidence="11">
    <location>
        <begin position="613"/>
        <end position="633"/>
    </location>
</feature>
<evidence type="ECO:0000313" key="16">
    <source>
        <dbReference type="Proteomes" id="UP000449547"/>
    </source>
</evidence>
<dbReference type="GeneID" id="54783415"/>
<evidence type="ECO:0000256" key="5">
    <source>
        <dbReference type="ARBA" id="ARBA00022692"/>
    </source>
</evidence>
<evidence type="ECO:0000256" key="8">
    <source>
        <dbReference type="ARBA" id="ARBA00023054"/>
    </source>
</evidence>
<gene>
    <name evidence="15" type="ORF">DIURU_004764</name>
</gene>
<keyword evidence="9 12" id="KW-0472">Membrane</keyword>
<keyword evidence="8 10" id="KW-0175">Coiled coil</keyword>
<reference evidence="15 16" key="1">
    <citation type="submission" date="2019-07" db="EMBL/GenBank/DDBJ databases">
        <title>Genome assembly of two rare yeast pathogens: Diutina rugosa and Trichomonascus ciferrii.</title>
        <authorList>
            <person name="Mixao V."/>
            <person name="Saus E."/>
            <person name="Hansen A."/>
            <person name="Lass-Flor C."/>
            <person name="Gabaldon T."/>
        </authorList>
    </citation>
    <scope>NUCLEOTIDE SEQUENCE [LARGE SCALE GENOMIC DNA]</scope>
    <source>
        <strain evidence="15 16">CBS 613</strain>
    </source>
</reference>
<feature type="coiled-coil region" evidence="10">
    <location>
        <begin position="149"/>
        <end position="212"/>
    </location>
</feature>
<evidence type="ECO:0000256" key="11">
    <source>
        <dbReference type="SAM" id="MobiDB-lite"/>
    </source>
</evidence>
<dbReference type="EMBL" id="SWFT01000149">
    <property type="protein sequence ID" value="KAA8897911.1"/>
    <property type="molecule type" value="Genomic_DNA"/>
</dbReference>
<evidence type="ECO:0000256" key="7">
    <source>
        <dbReference type="ARBA" id="ARBA00023034"/>
    </source>
</evidence>
<dbReference type="GO" id="GO:0006891">
    <property type="term" value="P:intra-Golgi vesicle-mediated transport"/>
    <property type="evidence" value="ECO:0007669"/>
    <property type="project" value="InterPro"/>
</dbReference>
<evidence type="ECO:0000256" key="12">
    <source>
        <dbReference type="SAM" id="Phobius"/>
    </source>
</evidence>
<dbReference type="InterPro" id="IPR057476">
    <property type="entry name" value="Cux_N"/>
</dbReference>
<comment type="similarity">
    <text evidence="2">Belongs to the CASP family.</text>
</comment>
<dbReference type="Pfam" id="PF08172">
    <property type="entry name" value="CASP_C"/>
    <property type="match status" value="1"/>
</dbReference>
<keyword evidence="6 12" id="KW-1133">Transmembrane helix</keyword>
<feature type="domain" description="CASP C-terminal" evidence="13">
    <location>
        <begin position="394"/>
        <end position="600"/>
    </location>
</feature>
<dbReference type="AlphaFoldDB" id="A0A642UF64"/>
<dbReference type="InterPro" id="IPR012955">
    <property type="entry name" value="CASP_C"/>
</dbReference>
<dbReference type="OMA" id="WQQEGFN"/>
<evidence type="ECO:0000256" key="4">
    <source>
        <dbReference type="ARBA" id="ARBA00022448"/>
    </source>
</evidence>
<accession>A0A642UF64</accession>
<evidence type="ECO:0000256" key="9">
    <source>
        <dbReference type="ARBA" id="ARBA00023136"/>
    </source>
</evidence>
<sequence>MSASSSFDKALQLWTEIDLPLLQKRLDENGLAVKEDQKASLVSRKNLAAKTKDFKKLDDSEKLSEIKPLLKLYQNEIDKLTNQKKSVEGHFFEVYRVLSEAPDPKPLLQISLDSVIKSAEVDELNEQLQQVTTELNKRADYDQIKQRLLQLEQSQAETLSQRVKAKEDEYKSIIEEKESNWSDKERQLQKQLADAQKQIEELRTNNEVSELQASNNLGSNDKASAAVLAELDFVHREAESSKKRCYELEKRNELLRSKLATAESDSKVLEMEAGFKKQVSELEGENSLLVANLDQVRSKLDQVLAEKTAQSSNEIKHVQQLTEELSKVKRKLEKVHDYEELKHELQLLRQLEFGVDDDEDTAVNSQLVTRNKQLTNQVVELRESSAQFQQQITTLQQQVEATSTELQRVKKLNVKLEEDLAGVDTSGSRFNDTGSMMSFAPSVATQESSAQPSILPIITKQRDRFRDRNAELEDEAKRLNTTIAELKRQVGHLKQDNEQLYERTQYMASFSNNKAKRLTPKANLHDNPYREQYESKMHPVEQFRIQEQERISSGLNPIERLFISLTRTILATRLTRMVFFFYCLGLHLVVMMVTIYSMSVSSGYVPDVSHRGSSGGLASGQVGRPDTLGKVVE</sequence>
<feature type="coiled-coil region" evidence="10">
    <location>
        <begin position="462"/>
        <end position="503"/>
    </location>
</feature>
<keyword evidence="4" id="KW-0813">Transport</keyword>
<feature type="coiled-coil region" evidence="10">
    <location>
        <begin position="245"/>
        <end position="338"/>
    </location>
</feature>
<evidence type="ECO:0000256" key="10">
    <source>
        <dbReference type="SAM" id="Coils"/>
    </source>
</evidence>
<evidence type="ECO:0000256" key="1">
    <source>
        <dbReference type="ARBA" id="ARBA00004409"/>
    </source>
</evidence>
<evidence type="ECO:0000259" key="14">
    <source>
        <dbReference type="Pfam" id="PF25398"/>
    </source>
</evidence>
<evidence type="ECO:0000256" key="3">
    <source>
        <dbReference type="ARBA" id="ARBA00018691"/>
    </source>
</evidence>
<proteinExistence type="inferred from homology"/>
<protein>
    <recommendedName>
        <fullName evidence="3">Protein CASP</fullName>
    </recommendedName>
</protein>
<dbReference type="Pfam" id="PF25398">
    <property type="entry name" value="CUX1_N"/>
    <property type="match status" value="1"/>
</dbReference>
<comment type="caution">
    <text evidence="15">The sequence shown here is derived from an EMBL/GenBank/DDBJ whole genome shotgun (WGS) entry which is preliminary data.</text>
</comment>
<evidence type="ECO:0000313" key="15">
    <source>
        <dbReference type="EMBL" id="KAA8897911.1"/>
    </source>
</evidence>
<name>A0A642UF64_DIURU</name>
<evidence type="ECO:0000259" key="13">
    <source>
        <dbReference type="Pfam" id="PF08172"/>
    </source>
</evidence>
<keyword evidence="16" id="KW-1185">Reference proteome</keyword>
<dbReference type="PANTHER" id="PTHR14043:SF2">
    <property type="entry name" value="HOMEOBOX PROTEIN CUT"/>
    <property type="match status" value="1"/>
</dbReference>
<dbReference type="VEuPathDB" id="FungiDB:DIURU_004764"/>
<evidence type="ECO:0000256" key="2">
    <source>
        <dbReference type="ARBA" id="ARBA00006415"/>
    </source>
</evidence>
<evidence type="ECO:0000256" key="6">
    <source>
        <dbReference type="ARBA" id="ARBA00022989"/>
    </source>
</evidence>
<feature type="domain" description="Cux N-terminal" evidence="14">
    <location>
        <begin position="1"/>
        <end position="114"/>
    </location>
</feature>
<dbReference type="PANTHER" id="PTHR14043">
    <property type="entry name" value="CCAAT DISPLACEMENT PROTEIN-RELATED"/>
    <property type="match status" value="1"/>
</dbReference>
<keyword evidence="5 12" id="KW-0812">Transmembrane</keyword>
<dbReference type="OrthoDB" id="10257567at2759"/>
<organism evidence="15 16">
    <name type="scientific">Diutina rugosa</name>
    <name type="common">Yeast</name>
    <name type="synonym">Candida rugosa</name>
    <dbReference type="NCBI Taxonomy" id="5481"/>
    <lineage>
        <taxon>Eukaryota</taxon>
        <taxon>Fungi</taxon>
        <taxon>Dikarya</taxon>
        <taxon>Ascomycota</taxon>
        <taxon>Saccharomycotina</taxon>
        <taxon>Pichiomycetes</taxon>
        <taxon>Debaryomycetaceae</taxon>
        <taxon>Diutina</taxon>
    </lineage>
</organism>
<keyword evidence="7" id="KW-0333">Golgi apparatus</keyword>
<dbReference type="GO" id="GO:0000139">
    <property type="term" value="C:Golgi membrane"/>
    <property type="evidence" value="ECO:0007669"/>
    <property type="project" value="UniProtKB-SubCell"/>
</dbReference>
<comment type="subcellular location">
    <subcellularLocation>
        <location evidence="1">Golgi apparatus membrane</location>
        <topology evidence="1">Single-pass type IV membrane protein</topology>
    </subcellularLocation>
</comment>
<dbReference type="Proteomes" id="UP000449547">
    <property type="component" value="Unassembled WGS sequence"/>
</dbReference>
<dbReference type="RefSeq" id="XP_034010168.1">
    <property type="nucleotide sequence ID" value="XM_034157673.1"/>
</dbReference>